<protein>
    <submittedName>
        <fullName evidence="1">Uncharacterized protein</fullName>
    </submittedName>
</protein>
<accession>A0ABW1YDU4</accession>
<keyword evidence="2" id="KW-1185">Reference proteome</keyword>
<name>A0ABW1YDU4_9DEIO</name>
<evidence type="ECO:0000313" key="2">
    <source>
        <dbReference type="Proteomes" id="UP001596297"/>
    </source>
</evidence>
<proteinExistence type="predicted"/>
<dbReference type="EMBL" id="JBHSWD010000001">
    <property type="protein sequence ID" value="MFC6592483.1"/>
    <property type="molecule type" value="Genomic_DNA"/>
</dbReference>
<dbReference type="Proteomes" id="UP001596297">
    <property type="component" value="Unassembled WGS sequence"/>
</dbReference>
<comment type="caution">
    <text evidence="1">The sequence shown here is derived from an EMBL/GenBank/DDBJ whole genome shotgun (WGS) entry which is preliminary data.</text>
</comment>
<sequence>MRLGAGTVVRGTLPDPAVAHALAVRGQLACPALSVRSTAATVAQETQ</sequence>
<dbReference type="RefSeq" id="WP_380083512.1">
    <property type="nucleotide sequence ID" value="NZ_JBHSWD010000001.1"/>
</dbReference>
<organism evidence="1 2">
    <name type="scientific">Deinococcus lacus</name>
    <dbReference type="NCBI Taxonomy" id="392561"/>
    <lineage>
        <taxon>Bacteria</taxon>
        <taxon>Thermotogati</taxon>
        <taxon>Deinococcota</taxon>
        <taxon>Deinococci</taxon>
        <taxon>Deinococcales</taxon>
        <taxon>Deinococcaceae</taxon>
        <taxon>Deinococcus</taxon>
    </lineage>
</organism>
<reference evidence="2" key="1">
    <citation type="journal article" date="2019" name="Int. J. Syst. Evol. Microbiol.">
        <title>The Global Catalogue of Microorganisms (GCM) 10K type strain sequencing project: providing services to taxonomists for standard genome sequencing and annotation.</title>
        <authorList>
            <consortium name="The Broad Institute Genomics Platform"/>
            <consortium name="The Broad Institute Genome Sequencing Center for Infectious Disease"/>
            <person name="Wu L."/>
            <person name="Ma J."/>
        </authorList>
    </citation>
    <scope>NUCLEOTIDE SEQUENCE [LARGE SCALE GENOMIC DNA]</scope>
    <source>
        <strain evidence="2">CGMCC 1.15772</strain>
    </source>
</reference>
<gene>
    <name evidence="1" type="ORF">ACFP81_11080</name>
</gene>
<evidence type="ECO:0000313" key="1">
    <source>
        <dbReference type="EMBL" id="MFC6592483.1"/>
    </source>
</evidence>